<protein>
    <recommendedName>
        <fullName evidence="2">AMP-dependent synthetase/ligase domain-containing protein</fullName>
    </recommendedName>
</protein>
<dbReference type="GO" id="GO:0006631">
    <property type="term" value="P:fatty acid metabolic process"/>
    <property type="evidence" value="ECO:0007669"/>
    <property type="project" value="TreeGrafter"/>
</dbReference>
<feature type="non-terminal residue" evidence="3">
    <location>
        <position position="160"/>
    </location>
</feature>
<dbReference type="AlphaFoldDB" id="A0A2H0UH36"/>
<comment type="similarity">
    <text evidence="1">Belongs to the ATP-dependent AMP-binding enzyme family.</text>
</comment>
<dbReference type="GO" id="GO:0031956">
    <property type="term" value="F:medium-chain fatty acid-CoA ligase activity"/>
    <property type="evidence" value="ECO:0007669"/>
    <property type="project" value="TreeGrafter"/>
</dbReference>
<reference evidence="4" key="1">
    <citation type="submission" date="2017-09" db="EMBL/GenBank/DDBJ databases">
        <title>Depth-based differentiation of microbial function through sediment-hosted aquifers and enrichment of novel symbionts in the deep terrestrial subsurface.</title>
        <authorList>
            <person name="Probst A.J."/>
            <person name="Ladd B."/>
            <person name="Jarett J.K."/>
            <person name="Geller-Mcgrath D.E."/>
            <person name="Sieber C.M.K."/>
            <person name="Emerson J.B."/>
            <person name="Anantharaman K."/>
            <person name="Thomas B.C."/>
            <person name="Malmstrom R."/>
            <person name="Stieglmeier M."/>
            <person name="Klingl A."/>
            <person name="Woyke T."/>
            <person name="Ryan C.M."/>
            <person name="Banfield J.F."/>
        </authorList>
    </citation>
    <scope>NUCLEOTIDE SEQUENCE [LARGE SCALE GENOMIC DNA]</scope>
</reference>
<dbReference type="InterPro" id="IPR042099">
    <property type="entry name" value="ANL_N_sf"/>
</dbReference>
<dbReference type="InterPro" id="IPR000873">
    <property type="entry name" value="AMP-dep_synth/lig_dom"/>
</dbReference>
<dbReference type="PANTHER" id="PTHR43201:SF8">
    <property type="entry name" value="ACYL-COA SYNTHETASE FAMILY MEMBER 3"/>
    <property type="match status" value="1"/>
</dbReference>
<feature type="domain" description="AMP-dependent synthetase/ligase" evidence="2">
    <location>
        <begin position="15"/>
        <end position="160"/>
    </location>
</feature>
<evidence type="ECO:0000259" key="2">
    <source>
        <dbReference type="Pfam" id="PF00501"/>
    </source>
</evidence>
<dbReference type="EMBL" id="PFBG01000032">
    <property type="protein sequence ID" value="PIR85718.1"/>
    <property type="molecule type" value="Genomic_DNA"/>
</dbReference>
<dbReference type="Gene3D" id="3.40.50.12780">
    <property type="entry name" value="N-terminal domain of ligase-like"/>
    <property type="match status" value="1"/>
</dbReference>
<dbReference type="PANTHER" id="PTHR43201">
    <property type="entry name" value="ACYL-COA SYNTHETASE"/>
    <property type="match status" value="1"/>
</dbReference>
<name>A0A2H0UH36_9BACT</name>
<comment type="caution">
    <text evidence="3">The sequence shown here is derived from an EMBL/GenBank/DDBJ whole genome shotgun (WGS) entry which is preliminary data.</text>
</comment>
<accession>A0A2H0UH36</accession>
<evidence type="ECO:0000256" key="1">
    <source>
        <dbReference type="ARBA" id="ARBA00006432"/>
    </source>
</evidence>
<dbReference type="SUPFAM" id="SSF56801">
    <property type="entry name" value="Acetyl-CoA synthetase-like"/>
    <property type="match status" value="1"/>
</dbReference>
<evidence type="ECO:0000313" key="4">
    <source>
        <dbReference type="Proteomes" id="UP000229612"/>
    </source>
</evidence>
<gene>
    <name evidence="3" type="ORF">COU14_02825</name>
</gene>
<organism evidence="3 4">
    <name type="scientific">Candidatus Kaiserbacteria bacterium CG10_big_fil_rev_8_21_14_0_10_44_10</name>
    <dbReference type="NCBI Taxonomy" id="1974606"/>
    <lineage>
        <taxon>Bacteria</taxon>
        <taxon>Candidatus Kaiseribacteriota</taxon>
    </lineage>
</organism>
<proteinExistence type="inferred from homology"/>
<dbReference type="Proteomes" id="UP000229612">
    <property type="component" value="Unassembled WGS sequence"/>
</dbReference>
<sequence length="160" mass="18076">MIIEIPRTFKEFLTFVEKHGDAVALCDHKQHQELSYSDLIKRAKDIANRLSITKGQRVVLYDINQIDWVISFFAIQLCDGIAVPVDERTSELFFQNVLSSTEPSLIITGNSKIKEQTKIPVMSFAELSNNSALNTLDIKSEPDRPCEIIFTSGTWSEPKG</sequence>
<evidence type="ECO:0000313" key="3">
    <source>
        <dbReference type="EMBL" id="PIR85718.1"/>
    </source>
</evidence>
<dbReference type="Pfam" id="PF00501">
    <property type="entry name" value="AMP-binding"/>
    <property type="match status" value="1"/>
</dbReference>